<dbReference type="GO" id="GO:0030246">
    <property type="term" value="F:carbohydrate binding"/>
    <property type="evidence" value="ECO:0007669"/>
    <property type="project" value="InterPro"/>
</dbReference>
<sequence>MNTNSFESLLDDTDLLTQVAVLYYQQGATQEEISKQFGVSRAKVSRLLRRAREEGIVEITVKFHPVHSAQLEQRLVTKFNLKRALIALDQPDAKEQRNQVAAQVSSYLDTNLQDGMVVAVGQGQNVACVADHPGVVSHRKARFVCAIGGTHRSGDTINADHICRRLAKKFGGSSETLYAPAYVDSHEMRDMFITHQNISETLSQARKAEFALVGIGDMNENSHMVKMGFFSAQEFVEARLNDGIVGDIGGFDFFKLNGNRADTLIQDRVVGLQMADLKSIPNVIAIASESRKALSMLGALRTGAIDILATNANCALALLNMVEDA</sequence>
<keyword evidence="2" id="KW-0805">Transcription regulation</keyword>
<keyword evidence="4" id="KW-0804">Transcription</keyword>
<feature type="domain" description="Sugar-binding" evidence="5">
    <location>
        <begin position="66"/>
        <end position="320"/>
    </location>
</feature>
<dbReference type="PANTHER" id="PTHR34294">
    <property type="entry name" value="TRANSCRIPTIONAL REGULATOR-RELATED"/>
    <property type="match status" value="1"/>
</dbReference>
<evidence type="ECO:0000313" key="7">
    <source>
        <dbReference type="EMBL" id="RXJ74446.1"/>
    </source>
</evidence>
<dbReference type="Gene3D" id="3.40.50.1360">
    <property type="match status" value="1"/>
</dbReference>
<dbReference type="Pfam" id="PF13518">
    <property type="entry name" value="HTH_28"/>
    <property type="match status" value="1"/>
</dbReference>
<dbReference type="EMBL" id="PEIB01000002">
    <property type="protein sequence ID" value="RXJ74446.1"/>
    <property type="molecule type" value="Genomic_DNA"/>
</dbReference>
<dbReference type="Gene3D" id="1.10.10.10">
    <property type="entry name" value="Winged helix-like DNA-binding domain superfamily/Winged helix DNA-binding domain"/>
    <property type="match status" value="1"/>
</dbReference>
<dbReference type="GO" id="GO:0003677">
    <property type="term" value="F:DNA binding"/>
    <property type="evidence" value="ECO:0007669"/>
    <property type="project" value="UniProtKB-KW"/>
</dbReference>
<dbReference type="SUPFAM" id="SSF100950">
    <property type="entry name" value="NagB/RpiA/CoA transferase-like"/>
    <property type="match status" value="1"/>
</dbReference>
<proteinExistence type="inferred from homology"/>
<evidence type="ECO:0000259" key="6">
    <source>
        <dbReference type="Pfam" id="PF13518"/>
    </source>
</evidence>
<dbReference type="InterPro" id="IPR051054">
    <property type="entry name" value="SorC_transcr_regulators"/>
</dbReference>
<dbReference type="InterPro" id="IPR037171">
    <property type="entry name" value="NagB/RpiA_transferase-like"/>
</dbReference>
<dbReference type="InterPro" id="IPR009057">
    <property type="entry name" value="Homeodomain-like_sf"/>
</dbReference>
<evidence type="ECO:0000256" key="3">
    <source>
        <dbReference type="ARBA" id="ARBA00023125"/>
    </source>
</evidence>
<dbReference type="RefSeq" id="WP_129120913.1">
    <property type="nucleotide sequence ID" value="NZ_PEIB01000002.1"/>
</dbReference>
<dbReference type="AlphaFoldDB" id="A0A4Q0YTA4"/>
<dbReference type="CDD" id="cd06171">
    <property type="entry name" value="Sigma70_r4"/>
    <property type="match status" value="1"/>
</dbReference>
<dbReference type="SUPFAM" id="SSF46689">
    <property type="entry name" value="Homeodomain-like"/>
    <property type="match status" value="1"/>
</dbReference>
<evidence type="ECO:0000259" key="5">
    <source>
        <dbReference type="Pfam" id="PF04198"/>
    </source>
</evidence>
<gene>
    <name evidence="7" type="ORF">CS022_02260</name>
</gene>
<keyword evidence="3 7" id="KW-0238">DNA-binding</keyword>
<name>A0A4Q0YTA4_9GAMM</name>
<evidence type="ECO:0000313" key="8">
    <source>
        <dbReference type="Proteomes" id="UP000290287"/>
    </source>
</evidence>
<dbReference type="InterPro" id="IPR007324">
    <property type="entry name" value="Sugar-bd_dom_put"/>
</dbReference>
<comment type="caution">
    <text evidence="7">The sequence shown here is derived from an EMBL/GenBank/DDBJ whole genome shotgun (WGS) entry which is preliminary data.</text>
</comment>
<evidence type="ECO:0000256" key="1">
    <source>
        <dbReference type="ARBA" id="ARBA00010466"/>
    </source>
</evidence>
<dbReference type="Pfam" id="PF04198">
    <property type="entry name" value="Sugar-bind"/>
    <property type="match status" value="1"/>
</dbReference>
<evidence type="ECO:0000256" key="2">
    <source>
        <dbReference type="ARBA" id="ARBA00023015"/>
    </source>
</evidence>
<dbReference type="InterPro" id="IPR036388">
    <property type="entry name" value="WH-like_DNA-bd_sf"/>
</dbReference>
<dbReference type="Proteomes" id="UP000290287">
    <property type="component" value="Unassembled WGS sequence"/>
</dbReference>
<reference evidence="7 8" key="1">
    <citation type="submission" date="2017-10" db="EMBL/GenBank/DDBJ databases">
        <title>Nyctiphanis sp. nov., isolated from the stomach of the euphausiid Nyctiphanes simplex (Hansen, 1911) in the Gulf of California.</title>
        <authorList>
            <person name="Gomez-Gil B."/>
            <person name="Aguilar-Mendez M."/>
            <person name="Lopez-Cortes A."/>
            <person name="Gomez-Gutierrez J."/>
            <person name="Roque A."/>
            <person name="Lang E."/>
            <person name="Gonzalez-Castillo A."/>
        </authorList>
    </citation>
    <scope>NUCLEOTIDE SEQUENCE [LARGE SCALE GENOMIC DNA]</scope>
    <source>
        <strain evidence="7 8">CAIM 600</strain>
    </source>
</reference>
<protein>
    <submittedName>
        <fullName evidence="7">DNA-binding protein</fullName>
    </submittedName>
</protein>
<dbReference type="InterPro" id="IPR055247">
    <property type="entry name" value="InsJ-like_HTH"/>
</dbReference>
<dbReference type="PANTHER" id="PTHR34294:SF12">
    <property type="entry name" value="SUGAR-BINDING TRANSCRIPTIONAL REGULATOR"/>
    <property type="match status" value="1"/>
</dbReference>
<dbReference type="OrthoDB" id="8339232at2"/>
<accession>A0A4Q0YTA4</accession>
<organism evidence="7 8">
    <name type="scientific">Veronia nyctiphanis</name>
    <dbReference type="NCBI Taxonomy" id="1278244"/>
    <lineage>
        <taxon>Bacteria</taxon>
        <taxon>Pseudomonadati</taxon>
        <taxon>Pseudomonadota</taxon>
        <taxon>Gammaproteobacteria</taxon>
        <taxon>Vibrionales</taxon>
        <taxon>Vibrionaceae</taxon>
        <taxon>Veronia</taxon>
    </lineage>
</organism>
<keyword evidence="8" id="KW-1185">Reference proteome</keyword>
<evidence type="ECO:0000256" key="4">
    <source>
        <dbReference type="ARBA" id="ARBA00023163"/>
    </source>
</evidence>
<feature type="domain" description="Insertion element IS150 protein InsJ-like helix-turn-helix" evidence="6">
    <location>
        <begin position="20"/>
        <end position="56"/>
    </location>
</feature>
<comment type="similarity">
    <text evidence="1">Belongs to the SorC transcriptional regulatory family.</text>
</comment>